<dbReference type="FunFam" id="2.130.10.10:FF:001264">
    <property type="entry name" value="Striatin, calmodulin-binding protein 4"/>
    <property type="match status" value="1"/>
</dbReference>
<keyword evidence="3" id="KW-0963">Cytoplasm</keyword>
<reference evidence="13" key="2">
    <citation type="submission" date="2025-09" db="UniProtKB">
        <authorList>
            <consortium name="Ensembl"/>
        </authorList>
    </citation>
    <scope>IDENTIFICATION</scope>
</reference>
<keyword evidence="8 10" id="KW-0175">Coiled coil</keyword>
<dbReference type="Proteomes" id="UP000694383">
    <property type="component" value="Unplaced"/>
</dbReference>
<feature type="compositionally biased region" description="Low complexity" evidence="11">
    <location>
        <begin position="45"/>
        <end position="70"/>
    </location>
</feature>
<feature type="compositionally biased region" description="Gly residues" evidence="11">
    <location>
        <begin position="1"/>
        <end position="31"/>
    </location>
</feature>
<dbReference type="GO" id="GO:0044877">
    <property type="term" value="F:protein-containing complex binding"/>
    <property type="evidence" value="ECO:0007669"/>
    <property type="project" value="TreeGrafter"/>
</dbReference>
<comment type="similarity">
    <text evidence="2">Belongs to the WD repeat striatin family.</text>
</comment>
<dbReference type="CDD" id="cd00200">
    <property type="entry name" value="WD40"/>
    <property type="match status" value="1"/>
</dbReference>
<evidence type="ECO:0000256" key="5">
    <source>
        <dbReference type="ARBA" id="ARBA00022574"/>
    </source>
</evidence>
<dbReference type="SMART" id="SM00320">
    <property type="entry name" value="WD40"/>
    <property type="match status" value="7"/>
</dbReference>
<dbReference type="Gene3D" id="1.20.5.300">
    <property type="match status" value="1"/>
</dbReference>
<dbReference type="GO" id="GO:0070016">
    <property type="term" value="F:armadillo repeat domain binding"/>
    <property type="evidence" value="ECO:0007669"/>
    <property type="project" value="TreeGrafter"/>
</dbReference>
<evidence type="ECO:0000256" key="11">
    <source>
        <dbReference type="SAM" id="MobiDB-lite"/>
    </source>
</evidence>
<evidence type="ECO:0000256" key="10">
    <source>
        <dbReference type="SAM" id="Coils"/>
    </source>
</evidence>
<dbReference type="Ensembl" id="ENSOSIT00000013931.1">
    <property type="protein sequence ID" value="ENSOSIP00000013156.1"/>
    <property type="gene ID" value="ENSOSIG00000007218.1"/>
</dbReference>
<dbReference type="GO" id="GO:0005737">
    <property type="term" value="C:cytoplasm"/>
    <property type="evidence" value="ECO:0007669"/>
    <property type="project" value="UniProtKB-SubCell"/>
</dbReference>
<evidence type="ECO:0000256" key="8">
    <source>
        <dbReference type="ARBA" id="ARBA00023054"/>
    </source>
</evidence>
<organism evidence="13 14">
    <name type="scientific">Oryzias sinensis</name>
    <name type="common">Chinese medaka</name>
    <dbReference type="NCBI Taxonomy" id="183150"/>
    <lineage>
        <taxon>Eukaryota</taxon>
        <taxon>Metazoa</taxon>
        <taxon>Chordata</taxon>
        <taxon>Craniata</taxon>
        <taxon>Vertebrata</taxon>
        <taxon>Euteleostomi</taxon>
        <taxon>Actinopterygii</taxon>
        <taxon>Neopterygii</taxon>
        <taxon>Teleostei</taxon>
        <taxon>Neoteleostei</taxon>
        <taxon>Acanthomorphata</taxon>
        <taxon>Ovalentaria</taxon>
        <taxon>Atherinomorphae</taxon>
        <taxon>Beloniformes</taxon>
        <taxon>Adrianichthyidae</taxon>
        <taxon>Oryziinae</taxon>
        <taxon>Oryzias</taxon>
    </lineage>
</organism>
<dbReference type="PRINTS" id="PR00320">
    <property type="entry name" value="GPROTEINBRPT"/>
</dbReference>
<feature type="region of interest" description="Disordered" evidence="11">
    <location>
        <begin position="157"/>
        <end position="179"/>
    </location>
</feature>
<accession>A0A8C7XGH9</accession>
<dbReference type="AlphaFoldDB" id="A0A8C7XGH9"/>
<proteinExistence type="inferred from homology"/>
<keyword evidence="5 9" id="KW-0853">WD repeat</keyword>
<evidence type="ECO:0000259" key="12">
    <source>
        <dbReference type="Pfam" id="PF08232"/>
    </source>
</evidence>
<dbReference type="PROSITE" id="PS50294">
    <property type="entry name" value="WD_REPEATS_REGION"/>
    <property type="match status" value="4"/>
</dbReference>
<feature type="region of interest" description="Disordered" evidence="11">
    <location>
        <begin position="214"/>
        <end position="238"/>
    </location>
</feature>
<name>A0A8C7XGH9_9TELE</name>
<dbReference type="GO" id="GO:0030425">
    <property type="term" value="C:dendrite"/>
    <property type="evidence" value="ECO:0007669"/>
    <property type="project" value="TreeGrafter"/>
</dbReference>
<dbReference type="Gene3D" id="2.130.10.10">
    <property type="entry name" value="YVTN repeat-like/Quinoprotein amine dehydrogenase"/>
    <property type="match status" value="3"/>
</dbReference>
<dbReference type="GO" id="GO:0051721">
    <property type="term" value="F:protein phosphatase 2A binding"/>
    <property type="evidence" value="ECO:0007669"/>
    <property type="project" value="TreeGrafter"/>
</dbReference>
<dbReference type="InterPro" id="IPR020472">
    <property type="entry name" value="WD40_PAC1"/>
</dbReference>
<reference evidence="13" key="1">
    <citation type="submission" date="2025-08" db="UniProtKB">
        <authorList>
            <consortium name="Ensembl"/>
        </authorList>
    </citation>
    <scope>IDENTIFICATION</scope>
</reference>
<evidence type="ECO:0000256" key="9">
    <source>
        <dbReference type="PROSITE-ProRule" id="PRU00221"/>
    </source>
</evidence>
<sequence length="725" mass="79028">MEADRSGGGPNPNSGGGGGGGNNSSGSGSIGAGRNPNGPKASQCPATSAAVSGAMAAAATAATAGAVPGSSQPPQETQDGDSGLTLPGILHFIQYEWGRFQAEKYRWEAERDELRAQVAFLQGERKGQENMKQDLVRRIKMLEYALKQERSKYQKLKMGNEQNQLPNGPAESDSEPANQMSWKEGRQLLRKYLEEVGYSDTILDMRSKRVRSLLGRSSPESNGPPPSESCNEPEPRAGGESLLVRQIEEQIKRKMICKVLTMTEKWGLVIRCLVPAQMSSEPMTTDLDPEDEEDEDDSEDALSEFDFLGSGEDGEGAGEARISGDGRELELSKIWLFFLKSCVLSHVWPLGGALGFSSDVFIMDAVGGGDMNLGELADLTVANDNDLSMDMQDNRDEFKKTWNPRFTLRSHFDAIRALTFHPNQAVLLTASEDGTLKLWNLNKAMHSKKNAALDVEPIYTFRAHCGPVLSLTMSEDGESCYSGGLDGTVRCWKMPDLNVDPYDNYDPSIESSVLTGHEDSVWGLTYSTAHHRLASCSADGTIHIWDPQNSSPCVSVFNKEREHGTPTSVAFVATDPNQVVASFDGGETLLFDLNTEQIVIALETQTKDGTLINRVASHPAEPVSITAHEDRTIRFLDNKTGKVVHSMVAHLDAVTCLTTDPKGTYLVSGSHDCSVRLWMLDNRTCVQEITAHRKKHDEAIHDVAFHSSQPFIASAGADALAKIFV</sequence>
<evidence type="ECO:0000313" key="14">
    <source>
        <dbReference type="Proteomes" id="UP000694383"/>
    </source>
</evidence>
<dbReference type="PROSITE" id="PS50082">
    <property type="entry name" value="WD_REPEATS_2"/>
    <property type="match status" value="4"/>
</dbReference>
<keyword evidence="4" id="KW-0597">Phosphoprotein</keyword>
<feature type="repeat" description="WD" evidence="9">
    <location>
        <begin position="408"/>
        <end position="449"/>
    </location>
</feature>
<feature type="region of interest" description="Disordered" evidence="11">
    <location>
        <begin position="280"/>
        <end position="301"/>
    </location>
</feature>
<dbReference type="FunFam" id="1.20.5.300:FF:000001">
    <property type="entry name" value="striatin isoform X1"/>
    <property type="match status" value="1"/>
</dbReference>
<dbReference type="GO" id="GO:0005516">
    <property type="term" value="F:calmodulin binding"/>
    <property type="evidence" value="ECO:0007669"/>
    <property type="project" value="UniProtKB-KW"/>
</dbReference>
<dbReference type="SUPFAM" id="SSF50978">
    <property type="entry name" value="WD40 repeat-like"/>
    <property type="match status" value="1"/>
</dbReference>
<keyword evidence="14" id="KW-1185">Reference proteome</keyword>
<dbReference type="InterPro" id="IPR036322">
    <property type="entry name" value="WD40_repeat_dom_sf"/>
</dbReference>
<dbReference type="InterPro" id="IPR019775">
    <property type="entry name" value="WD40_repeat_CS"/>
</dbReference>
<evidence type="ECO:0000256" key="3">
    <source>
        <dbReference type="ARBA" id="ARBA00022490"/>
    </source>
</evidence>
<dbReference type="FunFam" id="2.130.10.10:FF:000058">
    <property type="entry name" value="striatin isoform X1"/>
    <property type="match status" value="1"/>
</dbReference>
<dbReference type="PANTHER" id="PTHR15653">
    <property type="entry name" value="STRIATIN"/>
    <property type="match status" value="1"/>
</dbReference>
<dbReference type="InterPro" id="IPR013258">
    <property type="entry name" value="Striatin_N"/>
</dbReference>
<evidence type="ECO:0000256" key="2">
    <source>
        <dbReference type="ARBA" id="ARBA00009616"/>
    </source>
</evidence>
<dbReference type="GeneTree" id="ENSGT00950000183095"/>
<keyword evidence="6" id="KW-0677">Repeat</keyword>
<evidence type="ECO:0000256" key="1">
    <source>
        <dbReference type="ARBA" id="ARBA00004496"/>
    </source>
</evidence>
<feature type="coiled-coil region" evidence="10">
    <location>
        <begin position="104"/>
        <end position="152"/>
    </location>
</feature>
<dbReference type="Pfam" id="PF08232">
    <property type="entry name" value="Striatin"/>
    <property type="match status" value="1"/>
</dbReference>
<feature type="repeat" description="WD" evidence="9">
    <location>
        <begin position="461"/>
        <end position="494"/>
    </location>
</feature>
<comment type="subcellular location">
    <subcellularLocation>
        <location evidence="1">Cytoplasm</location>
    </subcellularLocation>
</comment>
<dbReference type="InterPro" id="IPR015943">
    <property type="entry name" value="WD40/YVTN_repeat-like_dom_sf"/>
</dbReference>
<dbReference type="FunFam" id="2.130.10.10:FF:000079">
    <property type="entry name" value="striatin isoform X1"/>
    <property type="match status" value="1"/>
</dbReference>
<keyword evidence="7" id="KW-0112">Calmodulin-binding</keyword>
<evidence type="ECO:0000256" key="4">
    <source>
        <dbReference type="ARBA" id="ARBA00022553"/>
    </source>
</evidence>
<dbReference type="InterPro" id="IPR001680">
    <property type="entry name" value="WD40_rpt"/>
</dbReference>
<feature type="region of interest" description="Disordered" evidence="11">
    <location>
        <begin position="1"/>
        <end position="85"/>
    </location>
</feature>
<dbReference type="PANTHER" id="PTHR15653:SF1">
    <property type="entry name" value="STRIATIN-4"/>
    <property type="match status" value="1"/>
</dbReference>
<evidence type="ECO:0000256" key="6">
    <source>
        <dbReference type="ARBA" id="ARBA00022737"/>
    </source>
</evidence>
<evidence type="ECO:0000256" key="7">
    <source>
        <dbReference type="ARBA" id="ARBA00022860"/>
    </source>
</evidence>
<dbReference type="InterPro" id="IPR051488">
    <property type="entry name" value="WD_repeat_striatin"/>
</dbReference>
<feature type="domain" description="Striatin N-terminal" evidence="12">
    <location>
        <begin position="85"/>
        <end position="203"/>
    </location>
</feature>
<dbReference type="PROSITE" id="PS00678">
    <property type="entry name" value="WD_REPEATS_1"/>
    <property type="match status" value="1"/>
</dbReference>
<feature type="repeat" description="WD" evidence="9">
    <location>
        <begin position="514"/>
        <end position="555"/>
    </location>
</feature>
<protein>
    <submittedName>
        <fullName evidence="13">Striatin, calmodulin binding protein 4</fullName>
    </submittedName>
</protein>
<feature type="repeat" description="WD" evidence="9">
    <location>
        <begin position="647"/>
        <end position="688"/>
    </location>
</feature>
<dbReference type="Pfam" id="PF00400">
    <property type="entry name" value="WD40"/>
    <property type="match status" value="5"/>
</dbReference>
<feature type="compositionally biased region" description="Acidic residues" evidence="11">
    <location>
        <begin position="287"/>
        <end position="301"/>
    </location>
</feature>
<evidence type="ECO:0000313" key="13">
    <source>
        <dbReference type="Ensembl" id="ENSOSIP00000013156.1"/>
    </source>
</evidence>